<evidence type="ECO:0000313" key="2">
    <source>
        <dbReference type="Proteomes" id="UP001235744"/>
    </source>
</evidence>
<evidence type="ECO:0008006" key="3">
    <source>
        <dbReference type="Google" id="ProtNLM"/>
    </source>
</evidence>
<accession>A0ABY9J326</accession>
<gene>
    <name evidence="1" type="ORF">P8A19_41710</name>
</gene>
<geneLocation type="plasmid" evidence="1 2">
    <name>unnamed1</name>
</geneLocation>
<evidence type="ECO:0000313" key="1">
    <source>
        <dbReference type="EMBL" id="WLQ61995.1"/>
    </source>
</evidence>
<sequence>MSTSPRPRFSVRIGLANPAAEDGPFDGVPRHLDVPLRDWVQEVLIDGTSRTQRPEAREICLRMRLTAGEGRFAYVDRLRALKDFELLDAIDQILQTQVTPWKAAVLEELLDHGGSAYRVSEEANGLEERVTPAVRDAVLQTVAAAASAPSAGSAADHLATAWRTAYGRDPNPSSAYSEAIKAVEAAAHSVVQGNHSKATLGTMLGEINNARPKFGTALSTPPGKDPIAPIETMMRALWDGQTSRHGGQLPTVPETLEAARAAVHLASALVQWFVSGSVVRNP</sequence>
<dbReference type="Proteomes" id="UP001235744">
    <property type="component" value="Plasmid unnamed1"/>
</dbReference>
<keyword evidence="2" id="KW-1185">Reference proteome</keyword>
<proteinExistence type="predicted"/>
<reference evidence="1 2" key="1">
    <citation type="submission" date="2023-03" db="EMBL/GenBank/DDBJ databases">
        <title>Isolation and description of six Streptomyces strains from soil environments, able to metabolize different microbial glucans.</title>
        <authorList>
            <person name="Widen T."/>
            <person name="Larsbrink J."/>
        </authorList>
    </citation>
    <scope>NUCLEOTIDE SEQUENCE [LARGE SCALE GENOMIC DNA]</scope>
    <source>
        <strain evidence="1 2">Alt2</strain>
        <plasmid evidence="1 2">unnamed1</plasmid>
    </source>
</reference>
<protein>
    <recommendedName>
        <fullName evidence="3">Abortive infection protein-like C-terminal domain-containing protein</fullName>
    </recommendedName>
</protein>
<organism evidence="1 2">
    <name type="scientific">Streptomyces poriferorum</name>
    <dbReference type="NCBI Taxonomy" id="2798799"/>
    <lineage>
        <taxon>Bacteria</taxon>
        <taxon>Bacillati</taxon>
        <taxon>Actinomycetota</taxon>
        <taxon>Actinomycetes</taxon>
        <taxon>Kitasatosporales</taxon>
        <taxon>Streptomycetaceae</taxon>
        <taxon>Streptomyces</taxon>
    </lineage>
</organism>
<dbReference type="EMBL" id="CP120989">
    <property type="protein sequence ID" value="WLQ61995.1"/>
    <property type="molecule type" value="Genomic_DNA"/>
</dbReference>
<dbReference type="RefSeq" id="WP_306106349.1">
    <property type="nucleotide sequence ID" value="NZ_CP120989.1"/>
</dbReference>
<name>A0ABY9J326_9ACTN</name>
<keyword evidence="1" id="KW-0614">Plasmid</keyword>